<organism evidence="1 2">
    <name type="scientific">Perkinsus chesapeaki</name>
    <name type="common">Clam parasite</name>
    <name type="synonym">Perkinsus andrewsi</name>
    <dbReference type="NCBI Taxonomy" id="330153"/>
    <lineage>
        <taxon>Eukaryota</taxon>
        <taxon>Sar</taxon>
        <taxon>Alveolata</taxon>
        <taxon>Perkinsozoa</taxon>
        <taxon>Perkinsea</taxon>
        <taxon>Perkinsida</taxon>
        <taxon>Perkinsidae</taxon>
        <taxon>Perkinsus</taxon>
    </lineage>
</organism>
<proteinExistence type="predicted"/>
<protein>
    <recommendedName>
        <fullName evidence="3">ParB/Sulfiredoxin domain-containing protein</fullName>
    </recommendedName>
</protein>
<evidence type="ECO:0000313" key="1">
    <source>
        <dbReference type="EMBL" id="KAF4651066.1"/>
    </source>
</evidence>
<comment type="caution">
    <text evidence="1">The sequence shown here is derived from an EMBL/GenBank/DDBJ whole genome shotgun (WGS) entry which is preliminary data.</text>
</comment>
<dbReference type="EMBL" id="JAAPAO010001126">
    <property type="protein sequence ID" value="KAF4651066.1"/>
    <property type="molecule type" value="Genomic_DNA"/>
</dbReference>
<accession>A0A7J6KX98</accession>
<gene>
    <name evidence="1" type="ORF">FOL47_000680</name>
</gene>
<evidence type="ECO:0008006" key="3">
    <source>
        <dbReference type="Google" id="ProtNLM"/>
    </source>
</evidence>
<sequence length="170" mass="19547">MHEVPGSNPTEDTFMSVSAHVDDIHFGHDRLRPFFMIPQGRPLARMYENLSRRRESLSAAGVLKPLKLVVQRDRLMALDGNRRLAVIKALHCHHPEVFDGWLDECQVIIDPSPARIKRKITTSPLVDGRTVRFEAHCDVSEEVPYWAKDLYFVNKMPAFARRLELDDTTT</sequence>
<dbReference type="AlphaFoldDB" id="A0A7J6KX98"/>
<evidence type="ECO:0000313" key="2">
    <source>
        <dbReference type="Proteomes" id="UP000591131"/>
    </source>
</evidence>
<name>A0A7J6KX98_PERCH</name>
<dbReference type="OrthoDB" id="10330245at2759"/>
<keyword evidence="2" id="KW-1185">Reference proteome</keyword>
<dbReference type="Proteomes" id="UP000591131">
    <property type="component" value="Unassembled WGS sequence"/>
</dbReference>
<reference evidence="1 2" key="1">
    <citation type="submission" date="2020-04" db="EMBL/GenBank/DDBJ databases">
        <title>Perkinsus chesapeaki whole genome sequence.</title>
        <authorList>
            <person name="Bogema D.R."/>
        </authorList>
    </citation>
    <scope>NUCLEOTIDE SEQUENCE [LARGE SCALE GENOMIC DNA]</scope>
    <source>
        <strain evidence="1">ATCC PRA-425</strain>
    </source>
</reference>